<organism evidence="2 3">
    <name type="scientific">Amycolatopsis samaneae</name>
    <dbReference type="NCBI Taxonomy" id="664691"/>
    <lineage>
        <taxon>Bacteria</taxon>
        <taxon>Bacillati</taxon>
        <taxon>Actinomycetota</taxon>
        <taxon>Actinomycetes</taxon>
        <taxon>Pseudonocardiales</taxon>
        <taxon>Pseudonocardiaceae</taxon>
        <taxon>Amycolatopsis</taxon>
    </lineage>
</organism>
<protein>
    <recommendedName>
        <fullName evidence="4">Streptomyces killer toxin-like beta/gamma crystallin domain-containing protein</fullName>
    </recommendedName>
</protein>
<reference evidence="3" key="1">
    <citation type="journal article" date="2019" name="Int. J. Syst. Evol. Microbiol.">
        <title>The Global Catalogue of Microorganisms (GCM) 10K type strain sequencing project: providing services to taxonomists for standard genome sequencing and annotation.</title>
        <authorList>
            <consortium name="The Broad Institute Genomics Platform"/>
            <consortium name="The Broad Institute Genome Sequencing Center for Infectious Disease"/>
            <person name="Wu L."/>
            <person name="Ma J."/>
        </authorList>
    </citation>
    <scope>NUCLEOTIDE SEQUENCE [LARGE SCALE GENOMIC DNA]</scope>
    <source>
        <strain evidence="3">CGMCC 4.7643</strain>
    </source>
</reference>
<sequence length="131" mass="13455">MRSGTRTGAIAAGAVTLALLGSGVATAGTTTPLGGCNWLGCGVVNNAVNQPVEICLNWGSSTCKTGQASYLAPGRTAGGNGVDIDGYYVPPGHRFVIWNGHPPNQISDVVNAGWHQIHNGTYISVRRVLPA</sequence>
<accession>A0ABW5GQ42</accession>
<dbReference type="Proteomes" id="UP001597419">
    <property type="component" value="Unassembled WGS sequence"/>
</dbReference>
<evidence type="ECO:0000313" key="3">
    <source>
        <dbReference type="Proteomes" id="UP001597419"/>
    </source>
</evidence>
<name>A0ABW5GQ42_9PSEU</name>
<gene>
    <name evidence="2" type="ORF">ACFSYJ_30645</name>
</gene>
<evidence type="ECO:0000313" key="2">
    <source>
        <dbReference type="EMBL" id="MFD2463004.1"/>
    </source>
</evidence>
<keyword evidence="3" id="KW-1185">Reference proteome</keyword>
<comment type="caution">
    <text evidence="2">The sequence shown here is derived from an EMBL/GenBank/DDBJ whole genome shotgun (WGS) entry which is preliminary data.</text>
</comment>
<evidence type="ECO:0008006" key="4">
    <source>
        <dbReference type="Google" id="ProtNLM"/>
    </source>
</evidence>
<proteinExistence type="predicted"/>
<evidence type="ECO:0000256" key="1">
    <source>
        <dbReference type="SAM" id="SignalP"/>
    </source>
</evidence>
<dbReference type="EMBL" id="JBHUKU010000020">
    <property type="protein sequence ID" value="MFD2463004.1"/>
    <property type="molecule type" value="Genomic_DNA"/>
</dbReference>
<keyword evidence="1" id="KW-0732">Signal</keyword>
<feature type="signal peptide" evidence="1">
    <location>
        <begin position="1"/>
        <end position="27"/>
    </location>
</feature>
<feature type="chain" id="PRO_5045615767" description="Streptomyces killer toxin-like beta/gamma crystallin domain-containing protein" evidence="1">
    <location>
        <begin position="28"/>
        <end position="131"/>
    </location>
</feature>
<dbReference type="RefSeq" id="WP_345392702.1">
    <property type="nucleotide sequence ID" value="NZ_BAABHG010000005.1"/>
</dbReference>